<evidence type="ECO:0008006" key="3">
    <source>
        <dbReference type="Google" id="ProtNLM"/>
    </source>
</evidence>
<sequence length="237" mass="27181">MTWNIKAPVFYPQIQGNQCPAFITPVASNWPREPRPTVPWHRPSSQAQMRPCPPIPVSWALPPPQPLGHYKLHLEGNVLVMLRGPPGSGKSTLARALLEHNPGGVILSTDDYFDVNGQYCFDPAVLGEAHSWNHNRAKLAFERGANPIIIDNTNMQGWEMRPYVVQALKYHYKVFFREPDTWWKNKPRELERRTRHGVPSERIRRMLCGYERFVSVKSILGSQMPKENKLQLKPGKS</sequence>
<evidence type="ECO:0000313" key="2">
    <source>
        <dbReference type="Proteomes" id="UP000694523"/>
    </source>
</evidence>
<dbReference type="Gene3D" id="3.40.50.300">
    <property type="entry name" value="P-loop containing nucleotide triphosphate hydrolases"/>
    <property type="match status" value="1"/>
</dbReference>
<dbReference type="InterPro" id="IPR052772">
    <property type="entry name" value="Endo/PolyKinase_Domain-Protein"/>
</dbReference>
<dbReference type="GO" id="GO:0004519">
    <property type="term" value="F:endonuclease activity"/>
    <property type="evidence" value="ECO:0007669"/>
    <property type="project" value="TreeGrafter"/>
</dbReference>
<organism evidence="1 2">
    <name type="scientific">Neogobius melanostomus</name>
    <name type="common">round goby</name>
    <dbReference type="NCBI Taxonomy" id="47308"/>
    <lineage>
        <taxon>Eukaryota</taxon>
        <taxon>Metazoa</taxon>
        <taxon>Chordata</taxon>
        <taxon>Craniata</taxon>
        <taxon>Vertebrata</taxon>
        <taxon>Euteleostomi</taxon>
        <taxon>Actinopterygii</taxon>
        <taxon>Neopterygii</taxon>
        <taxon>Teleostei</taxon>
        <taxon>Neoteleostei</taxon>
        <taxon>Acanthomorphata</taxon>
        <taxon>Gobiaria</taxon>
        <taxon>Gobiiformes</taxon>
        <taxon>Gobioidei</taxon>
        <taxon>Gobiidae</taxon>
        <taxon>Benthophilinae</taxon>
        <taxon>Neogobiini</taxon>
        <taxon>Neogobius</taxon>
    </lineage>
</organism>
<keyword evidence="2" id="KW-1185">Reference proteome</keyword>
<dbReference type="GO" id="GO:0005634">
    <property type="term" value="C:nucleus"/>
    <property type="evidence" value="ECO:0007669"/>
    <property type="project" value="TreeGrafter"/>
</dbReference>
<dbReference type="Pfam" id="PF13671">
    <property type="entry name" value="AAA_33"/>
    <property type="match status" value="1"/>
</dbReference>
<protein>
    <recommendedName>
        <fullName evidence="3">NEDD4-binding protein 2-like 1</fullName>
    </recommendedName>
</protein>
<evidence type="ECO:0000313" key="1">
    <source>
        <dbReference type="Ensembl" id="ENSNMLP00000001897.1"/>
    </source>
</evidence>
<dbReference type="PANTHER" id="PTHR46535">
    <property type="entry name" value="NEDD4-BINDING PROTEIN 2"/>
    <property type="match status" value="1"/>
</dbReference>
<dbReference type="AlphaFoldDB" id="A0A8C6S8E3"/>
<dbReference type="PANTHER" id="PTHR46535:SF1">
    <property type="entry name" value="NEDD4-BINDING PROTEIN 2"/>
    <property type="match status" value="1"/>
</dbReference>
<name>A0A8C6S8E3_9GOBI</name>
<dbReference type="Proteomes" id="UP000694523">
    <property type="component" value="Unplaced"/>
</dbReference>
<proteinExistence type="predicted"/>
<accession>A0A8C6S8E3</accession>
<reference evidence="1" key="1">
    <citation type="submission" date="2025-08" db="UniProtKB">
        <authorList>
            <consortium name="Ensembl"/>
        </authorList>
    </citation>
    <scope>IDENTIFICATION</scope>
</reference>
<dbReference type="InterPro" id="IPR027417">
    <property type="entry name" value="P-loop_NTPase"/>
</dbReference>
<dbReference type="SUPFAM" id="SSF52540">
    <property type="entry name" value="P-loop containing nucleoside triphosphate hydrolases"/>
    <property type="match status" value="1"/>
</dbReference>
<dbReference type="Ensembl" id="ENSNMLT00000002208.1">
    <property type="protein sequence ID" value="ENSNMLP00000001897.1"/>
    <property type="gene ID" value="ENSNMLG00000001468.1"/>
</dbReference>
<reference evidence="1" key="2">
    <citation type="submission" date="2025-09" db="UniProtKB">
        <authorList>
            <consortium name="Ensembl"/>
        </authorList>
    </citation>
    <scope>IDENTIFICATION</scope>
</reference>